<comment type="similarity">
    <text evidence="1">Belongs to the small GTPase superfamily. Arf family.</text>
</comment>
<keyword evidence="2 4" id="KW-0547">Nucleotide-binding</keyword>
<name>A0A8S1RS77_9CILI</name>
<reference evidence="6" key="1">
    <citation type="submission" date="2021-01" db="EMBL/GenBank/DDBJ databases">
        <authorList>
            <consortium name="Genoscope - CEA"/>
            <person name="William W."/>
        </authorList>
    </citation>
    <scope>NUCLEOTIDE SEQUENCE</scope>
</reference>
<proteinExistence type="inferred from homology"/>
<evidence type="ECO:0000313" key="7">
    <source>
        <dbReference type="Proteomes" id="UP000692954"/>
    </source>
</evidence>
<dbReference type="Proteomes" id="UP000692954">
    <property type="component" value="Unassembled WGS sequence"/>
</dbReference>
<keyword evidence="5" id="KW-0479">Metal-binding</keyword>
<accession>A0A8S1RS77</accession>
<evidence type="ECO:0000256" key="2">
    <source>
        <dbReference type="ARBA" id="ARBA00022741"/>
    </source>
</evidence>
<dbReference type="FunFam" id="3.40.50.300:FF:001166">
    <property type="entry name" value="ADP-ribosylation factor D"/>
    <property type="match status" value="1"/>
</dbReference>
<dbReference type="OrthoDB" id="414781at2759"/>
<evidence type="ECO:0008006" key="8">
    <source>
        <dbReference type="Google" id="ProtNLM"/>
    </source>
</evidence>
<dbReference type="AlphaFoldDB" id="A0A8S1RS77"/>
<keyword evidence="3 4" id="KW-0342">GTP-binding</keyword>
<dbReference type="SMART" id="SM00178">
    <property type="entry name" value="SAR"/>
    <property type="match status" value="1"/>
</dbReference>
<feature type="binding site" evidence="5">
    <location>
        <position position="120"/>
    </location>
    <ligand>
        <name>Mg(2+)</name>
        <dbReference type="ChEBI" id="CHEBI:18420"/>
    </ligand>
</feature>
<dbReference type="GO" id="GO:0046872">
    <property type="term" value="F:metal ion binding"/>
    <property type="evidence" value="ECO:0007669"/>
    <property type="project" value="UniProtKB-KW"/>
</dbReference>
<dbReference type="EMBL" id="CAJJDN010000320">
    <property type="protein sequence ID" value="CAD8130706.1"/>
    <property type="molecule type" value="Genomic_DNA"/>
</dbReference>
<sequence length="291" mass="34007">MEIHKTKESLWQNSIRPATKKDGTFRISITHYYTCESNITGKYLINNVYDIKVSYMNLQELYQSCIYNYVFKIDLRTQETSWFMIRFKAAQLGFKKANHKLSIIQEDVNAKLGLDAAGKTTILYKLKLGDIESLVPIIAFNLEKIQRANKIRTLWKPYFQNSNGLIYVIDCSDKERMSEAKDELYRLLLDTLLLGLTTLIYANKQDLSQMSPSDLASELNLQKFAKNWHIQPCCVITGEGLENGLKWIQVVNTQMKYLFLLIYHIDISISCKYKQPQKQVIMIYIFSFEWI</sequence>
<dbReference type="PANTHER" id="PTHR11711">
    <property type="entry name" value="ADP RIBOSYLATION FACTOR-RELATED"/>
    <property type="match status" value="1"/>
</dbReference>
<dbReference type="InterPro" id="IPR006689">
    <property type="entry name" value="Small_GTPase_ARF/SAR"/>
</dbReference>
<evidence type="ECO:0000256" key="4">
    <source>
        <dbReference type="PIRSR" id="PIRSR606689-1"/>
    </source>
</evidence>
<gene>
    <name evidence="6" type="ORF">PSON_ATCC_30995.1.T3200002</name>
</gene>
<comment type="caution">
    <text evidence="6">The sequence shown here is derived from an EMBL/GenBank/DDBJ whole genome shotgun (WGS) entry which is preliminary data.</text>
</comment>
<dbReference type="GO" id="GO:0003924">
    <property type="term" value="F:GTPase activity"/>
    <property type="evidence" value="ECO:0007669"/>
    <property type="project" value="InterPro"/>
</dbReference>
<dbReference type="InterPro" id="IPR024156">
    <property type="entry name" value="Small_GTPase_ARF"/>
</dbReference>
<keyword evidence="7" id="KW-1185">Reference proteome</keyword>
<dbReference type="SMART" id="SM00177">
    <property type="entry name" value="ARF"/>
    <property type="match status" value="1"/>
</dbReference>
<feature type="binding site" evidence="4">
    <location>
        <begin position="113"/>
        <end position="120"/>
    </location>
    <ligand>
        <name>GTP</name>
        <dbReference type="ChEBI" id="CHEBI:37565"/>
    </ligand>
</feature>
<dbReference type="PROSITE" id="PS51417">
    <property type="entry name" value="ARF"/>
    <property type="match status" value="1"/>
</dbReference>
<dbReference type="Pfam" id="PF00025">
    <property type="entry name" value="Arf"/>
    <property type="match status" value="1"/>
</dbReference>
<evidence type="ECO:0000313" key="6">
    <source>
        <dbReference type="EMBL" id="CAD8130706.1"/>
    </source>
</evidence>
<evidence type="ECO:0000256" key="3">
    <source>
        <dbReference type="ARBA" id="ARBA00023134"/>
    </source>
</evidence>
<keyword evidence="5" id="KW-0460">Magnesium</keyword>
<feature type="binding site" evidence="4">
    <location>
        <begin position="203"/>
        <end position="206"/>
    </location>
    <ligand>
        <name>GTP</name>
        <dbReference type="ChEBI" id="CHEBI:37565"/>
    </ligand>
</feature>
<organism evidence="6 7">
    <name type="scientific">Paramecium sonneborni</name>
    <dbReference type="NCBI Taxonomy" id="65129"/>
    <lineage>
        <taxon>Eukaryota</taxon>
        <taxon>Sar</taxon>
        <taxon>Alveolata</taxon>
        <taxon>Ciliophora</taxon>
        <taxon>Intramacronucleata</taxon>
        <taxon>Oligohymenophorea</taxon>
        <taxon>Peniculida</taxon>
        <taxon>Parameciidae</taxon>
        <taxon>Paramecium</taxon>
    </lineage>
</organism>
<protein>
    <recommendedName>
        <fullName evidence="8">ADP-ribosylation factor</fullName>
    </recommendedName>
</protein>
<evidence type="ECO:0000256" key="1">
    <source>
        <dbReference type="ARBA" id="ARBA00010290"/>
    </source>
</evidence>
<dbReference type="GO" id="GO:0005525">
    <property type="term" value="F:GTP binding"/>
    <property type="evidence" value="ECO:0007669"/>
    <property type="project" value="UniProtKB-KW"/>
</dbReference>
<evidence type="ECO:0000256" key="5">
    <source>
        <dbReference type="PIRSR" id="PIRSR606689-2"/>
    </source>
</evidence>
<dbReference type="CDD" id="cd00878">
    <property type="entry name" value="Arf_Arl"/>
    <property type="match status" value="1"/>
</dbReference>